<dbReference type="RefSeq" id="WP_101792997.1">
    <property type="nucleotide sequence ID" value="NZ_NBUC01000143.1"/>
</dbReference>
<organism evidence="2 3">
    <name type="scientific">Sinorhizobium medicae</name>
    <dbReference type="NCBI Taxonomy" id="110321"/>
    <lineage>
        <taxon>Bacteria</taxon>
        <taxon>Pseudomonadati</taxon>
        <taxon>Pseudomonadota</taxon>
        <taxon>Alphaproteobacteria</taxon>
        <taxon>Hyphomicrobiales</taxon>
        <taxon>Rhizobiaceae</taxon>
        <taxon>Sinorhizobium/Ensifer group</taxon>
        <taxon>Sinorhizobium</taxon>
    </lineage>
</organism>
<reference evidence="2 3" key="1">
    <citation type="journal article" date="2018" name="FEMS Microbiol. Ecol.">
        <title>Co-invading symbiotic mutualists of Medicago polymorpha retain high ancestral diversity and contain diverse accessory genomes.</title>
        <authorList>
            <person name="Porter S.S."/>
            <person name="Faber-Hammond J.J."/>
            <person name="Friesen M.L."/>
        </authorList>
    </citation>
    <scope>NUCLEOTIDE SEQUENCE [LARGE SCALE GENOMIC DNA]</scope>
    <source>
        <strain evidence="2 3">Str16</strain>
    </source>
</reference>
<proteinExistence type="predicted"/>
<sequence>MVPGEHSSGGSVRPRGIMKTGNSALRALLFEAAWSYRVQAKVGNWMHKRRPDIPQAIVGIAWKAQVRLSSSRPLKKSVAFADEA</sequence>
<dbReference type="Proteomes" id="UP001190825">
    <property type="component" value="Unassembled WGS sequence"/>
</dbReference>
<evidence type="ECO:0000313" key="3">
    <source>
        <dbReference type="Proteomes" id="UP001190825"/>
    </source>
</evidence>
<comment type="caution">
    <text evidence="2">The sequence shown here is derived from an EMBL/GenBank/DDBJ whole genome shotgun (WGS) entry which is preliminary data.</text>
</comment>
<dbReference type="EMBL" id="NBUC01000143">
    <property type="protein sequence ID" value="PLT96583.1"/>
    <property type="molecule type" value="Genomic_DNA"/>
</dbReference>
<protein>
    <recommendedName>
        <fullName evidence="1">Transposase IS116/IS110/IS902 C-terminal domain-containing protein</fullName>
    </recommendedName>
</protein>
<dbReference type="InterPro" id="IPR003346">
    <property type="entry name" value="Transposase_20"/>
</dbReference>
<gene>
    <name evidence="2" type="ORF">BMJ33_27345</name>
</gene>
<evidence type="ECO:0000313" key="2">
    <source>
        <dbReference type="EMBL" id="PLT96583.1"/>
    </source>
</evidence>
<accession>A0ABX4TEY2</accession>
<dbReference type="Pfam" id="PF02371">
    <property type="entry name" value="Transposase_20"/>
    <property type="match status" value="1"/>
</dbReference>
<keyword evidence="3" id="KW-1185">Reference proteome</keyword>
<evidence type="ECO:0000259" key="1">
    <source>
        <dbReference type="Pfam" id="PF02371"/>
    </source>
</evidence>
<name>A0ABX4TEY2_9HYPH</name>
<feature type="domain" description="Transposase IS116/IS110/IS902 C-terminal" evidence="1">
    <location>
        <begin position="1"/>
        <end position="40"/>
    </location>
</feature>